<dbReference type="AlphaFoldDB" id="A0A4R4WX75"/>
<accession>A0A4R4WX75</accession>
<keyword evidence="3" id="KW-1185">Reference proteome</keyword>
<protein>
    <recommendedName>
        <fullName evidence="4">Myb-like domain-containing protein</fullName>
    </recommendedName>
</protein>
<evidence type="ECO:0000313" key="3">
    <source>
        <dbReference type="Proteomes" id="UP000295172"/>
    </source>
</evidence>
<proteinExistence type="predicted"/>
<sequence length="69" mass="7403">MPETTSSRNSGRDWTEDEVAQLRELAGGNTPVGVISVRLGRTEDAIRSKAQAEGISLSPPNRSPYGDMS</sequence>
<dbReference type="EMBL" id="SMKR01000083">
    <property type="protein sequence ID" value="TDD22292.1"/>
    <property type="molecule type" value="Genomic_DNA"/>
</dbReference>
<evidence type="ECO:0008006" key="4">
    <source>
        <dbReference type="Google" id="ProtNLM"/>
    </source>
</evidence>
<dbReference type="OrthoDB" id="3830421at2"/>
<dbReference type="Proteomes" id="UP000295172">
    <property type="component" value="Unassembled WGS sequence"/>
</dbReference>
<evidence type="ECO:0000313" key="2">
    <source>
        <dbReference type="EMBL" id="TDD22292.1"/>
    </source>
</evidence>
<feature type="region of interest" description="Disordered" evidence="1">
    <location>
        <begin position="49"/>
        <end position="69"/>
    </location>
</feature>
<gene>
    <name evidence="2" type="ORF">E1218_19515</name>
</gene>
<reference evidence="2 3" key="1">
    <citation type="submission" date="2019-02" db="EMBL/GenBank/DDBJ databases">
        <title>Draft genome sequences of novel Actinobacteria.</title>
        <authorList>
            <person name="Sahin N."/>
            <person name="Ay H."/>
            <person name="Saygin H."/>
        </authorList>
    </citation>
    <scope>NUCLEOTIDE SEQUENCE [LARGE SCALE GENOMIC DNA]</scope>
    <source>
        <strain evidence="2 3">16K104</strain>
    </source>
</reference>
<dbReference type="RefSeq" id="WP_132322159.1">
    <property type="nucleotide sequence ID" value="NZ_SMKR01000083.1"/>
</dbReference>
<evidence type="ECO:0000256" key="1">
    <source>
        <dbReference type="SAM" id="MobiDB-lite"/>
    </source>
</evidence>
<organism evidence="2 3">
    <name type="scientific">Kribbella turkmenica</name>
    <dbReference type="NCBI Taxonomy" id="2530375"/>
    <lineage>
        <taxon>Bacteria</taxon>
        <taxon>Bacillati</taxon>
        <taxon>Actinomycetota</taxon>
        <taxon>Actinomycetes</taxon>
        <taxon>Propionibacteriales</taxon>
        <taxon>Kribbellaceae</taxon>
        <taxon>Kribbella</taxon>
    </lineage>
</organism>
<comment type="caution">
    <text evidence="2">The sequence shown here is derived from an EMBL/GenBank/DDBJ whole genome shotgun (WGS) entry which is preliminary data.</text>
</comment>
<name>A0A4R4WX75_9ACTN</name>